<dbReference type="Proteomes" id="UP000054359">
    <property type="component" value="Unassembled WGS sequence"/>
</dbReference>
<keyword evidence="2" id="KW-0812">Transmembrane</keyword>
<name>A0A087TZ10_STEMI</name>
<keyword evidence="2" id="KW-0472">Membrane</keyword>
<feature type="compositionally biased region" description="Polar residues" evidence="1">
    <location>
        <begin position="40"/>
        <end position="51"/>
    </location>
</feature>
<feature type="region of interest" description="Disordered" evidence="1">
    <location>
        <begin position="32"/>
        <end position="75"/>
    </location>
</feature>
<dbReference type="AlphaFoldDB" id="A0A087TZ10"/>
<gene>
    <name evidence="3" type="ORF">X975_19489</name>
</gene>
<keyword evidence="2" id="KW-1133">Transmembrane helix</keyword>
<evidence type="ECO:0000256" key="1">
    <source>
        <dbReference type="SAM" id="MobiDB-lite"/>
    </source>
</evidence>
<accession>A0A087TZ10</accession>
<organism evidence="3 4">
    <name type="scientific">Stegodyphus mimosarum</name>
    <name type="common">African social velvet spider</name>
    <dbReference type="NCBI Taxonomy" id="407821"/>
    <lineage>
        <taxon>Eukaryota</taxon>
        <taxon>Metazoa</taxon>
        <taxon>Ecdysozoa</taxon>
        <taxon>Arthropoda</taxon>
        <taxon>Chelicerata</taxon>
        <taxon>Arachnida</taxon>
        <taxon>Araneae</taxon>
        <taxon>Araneomorphae</taxon>
        <taxon>Entelegynae</taxon>
        <taxon>Eresoidea</taxon>
        <taxon>Eresidae</taxon>
        <taxon>Stegodyphus</taxon>
    </lineage>
</organism>
<evidence type="ECO:0000256" key="2">
    <source>
        <dbReference type="SAM" id="Phobius"/>
    </source>
</evidence>
<feature type="transmembrane region" description="Helical" evidence="2">
    <location>
        <begin position="6"/>
        <end position="25"/>
    </location>
</feature>
<feature type="non-terminal residue" evidence="3">
    <location>
        <position position="129"/>
    </location>
</feature>
<dbReference type="EMBL" id="KK117390">
    <property type="protein sequence ID" value="KFM70349.1"/>
    <property type="molecule type" value="Genomic_DNA"/>
</dbReference>
<evidence type="ECO:0000313" key="4">
    <source>
        <dbReference type="Proteomes" id="UP000054359"/>
    </source>
</evidence>
<dbReference type="OrthoDB" id="6415871at2759"/>
<evidence type="ECO:0000313" key="3">
    <source>
        <dbReference type="EMBL" id="KFM70349.1"/>
    </source>
</evidence>
<sequence length="129" mass="14120">MYRVGLIAVTCIIILIVAVSLWVTLKRSCREQNSDRQRRSITQTNSNSQGRISVDLTTDKPPSYDDALVSGNDVNSPPNFKEALKNCMTAKRLLRQVSAPAGQLLPQTLQLPPSNGINNSVIKVSKEVG</sequence>
<proteinExistence type="predicted"/>
<reference evidence="3 4" key="1">
    <citation type="submission" date="2013-11" db="EMBL/GenBank/DDBJ databases">
        <title>Genome sequencing of Stegodyphus mimosarum.</title>
        <authorList>
            <person name="Bechsgaard J."/>
        </authorList>
    </citation>
    <scope>NUCLEOTIDE SEQUENCE [LARGE SCALE GENOMIC DNA]</scope>
</reference>
<protein>
    <submittedName>
        <fullName evidence="3">Uncharacterized protein</fullName>
    </submittedName>
</protein>
<keyword evidence="4" id="KW-1185">Reference proteome</keyword>